<dbReference type="PROSITE" id="PS50850">
    <property type="entry name" value="MFS"/>
    <property type="match status" value="1"/>
</dbReference>
<evidence type="ECO:0000256" key="1">
    <source>
        <dbReference type="ARBA" id="ARBA00004651"/>
    </source>
</evidence>
<dbReference type="PANTHER" id="PTHR11662">
    <property type="entry name" value="SOLUTE CARRIER FAMILY 17"/>
    <property type="match status" value="1"/>
</dbReference>
<dbReference type="InterPro" id="IPR011701">
    <property type="entry name" value="MFS"/>
</dbReference>
<evidence type="ECO:0000313" key="8">
    <source>
        <dbReference type="Proteomes" id="UP001237105"/>
    </source>
</evidence>
<feature type="transmembrane region" description="Helical" evidence="5">
    <location>
        <begin position="422"/>
        <end position="441"/>
    </location>
</feature>
<feature type="transmembrane region" description="Helical" evidence="5">
    <location>
        <begin position="153"/>
        <end position="174"/>
    </location>
</feature>
<evidence type="ECO:0000313" key="7">
    <source>
        <dbReference type="EMBL" id="MDI3420142.1"/>
    </source>
</evidence>
<dbReference type="SUPFAM" id="SSF103473">
    <property type="entry name" value="MFS general substrate transporter"/>
    <property type="match status" value="1"/>
</dbReference>
<name>A0ABT6SX11_9ACTN</name>
<evidence type="ECO:0000256" key="4">
    <source>
        <dbReference type="ARBA" id="ARBA00023136"/>
    </source>
</evidence>
<dbReference type="Gene3D" id="1.20.1250.20">
    <property type="entry name" value="MFS general substrate transporter like domains"/>
    <property type="match status" value="2"/>
</dbReference>
<dbReference type="Proteomes" id="UP001237105">
    <property type="component" value="Unassembled WGS sequence"/>
</dbReference>
<keyword evidence="3 5" id="KW-1133">Transmembrane helix</keyword>
<evidence type="ECO:0000256" key="3">
    <source>
        <dbReference type="ARBA" id="ARBA00022989"/>
    </source>
</evidence>
<dbReference type="InterPro" id="IPR050382">
    <property type="entry name" value="MFS_Na/Anion_cotransporter"/>
</dbReference>
<dbReference type="PANTHER" id="PTHR11662:SF450">
    <property type="entry name" value="BLR1003 PROTEIN"/>
    <property type="match status" value="1"/>
</dbReference>
<dbReference type="Pfam" id="PF07690">
    <property type="entry name" value="MFS_1"/>
    <property type="match status" value="1"/>
</dbReference>
<evidence type="ECO:0000259" key="6">
    <source>
        <dbReference type="PROSITE" id="PS50850"/>
    </source>
</evidence>
<feature type="transmembrane region" description="Helical" evidence="5">
    <location>
        <begin position="323"/>
        <end position="343"/>
    </location>
</feature>
<keyword evidence="2 5" id="KW-0812">Transmembrane</keyword>
<dbReference type="EMBL" id="JASCIS010000015">
    <property type="protein sequence ID" value="MDI3420142.1"/>
    <property type="molecule type" value="Genomic_DNA"/>
</dbReference>
<feature type="transmembrane region" description="Helical" evidence="5">
    <location>
        <begin position="180"/>
        <end position="199"/>
    </location>
</feature>
<sequence>MTPTASTSSPGTKTSRPAASRRAWIVTLLLLAFMVLNFADKAVLGFAGVQIIEDLGITPQQFGLVQSAFFWLFAVGAILVGALTSRINIRWLVAALMVIWILTMIPLLWQVGFVALLLCRVVLGFAEGPAYALATHIVHAWFPPERRGLPASIVTSGASMGPLIAAPVLSWVIVTWSWHAAFGVLILAGALWLAAWLTLSRDAPEHLPAAAVAEGPQAVAEGPQAVAEGPQAVAQAPVPAPAPLRVLLTTGTVVGIGLLTFFAYWSTTLKVSWLPLYLSQGLGYDAIAVGRLITVPYAVAAAAAIGAGLLSNRLTARGVSRRITRGYLAAGLVVASGVSMYLFTTIDQGPLQMVFVTLAFSLNSAAYAVAFTAIGDVVAPKQRGAILGWLVAFYSMAGVLAPLLLGHFVGAAADTATGYGQGFALTGLLMTVGGALAVLLVRPERDLAKIRARVEVVA</sequence>
<evidence type="ECO:0000256" key="5">
    <source>
        <dbReference type="SAM" id="Phobius"/>
    </source>
</evidence>
<feature type="transmembrane region" description="Helical" evidence="5">
    <location>
        <begin position="91"/>
        <end position="109"/>
    </location>
</feature>
<organism evidence="7 8">
    <name type="scientific">Streptomyces luteolus</name>
    <dbReference type="NCBI Taxonomy" id="3043615"/>
    <lineage>
        <taxon>Bacteria</taxon>
        <taxon>Bacillati</taxon>
        <taxon>Actinomycetota</taxon>
        <taxon>Actinomycetes</taxon>
        <taxon>Kitasatosporales</taxon>
        <taxon>Streptomycetaceae</taxon>
        <taxon>Streptomyces</taxon>
    </lineage>
</organism>
<feature type="transmembrane region" description="Helical" evidence="5">
    <location>
        <begin position="115"/>
        <end position="141"/>
    </location>
</feature>
<feature type="domain" description="Major facilitator superfamily (MFS) profile" evidence="6">
    <location>
        <begin position="26"/>
        <end position="445"/>
    </location>
</feature>
<accession>A0ABT6SX11</accession>
<evidence type="ECO:0000256" key="2">
    <source>
        <dbReference type="ARBA" id="ARBA00022692"/>
    </source>
</evidence>
<keyword evidence="8" id="KW-1185">Reference proteome</keyword>
<dbReference type="InterPro" id="IPR036259">
    <property type="entry name" value="MFS_trans_sf"/>
</dbReference>
<feature type="transmembrane region" description="Helical" evidence="5">
    <location>
        <begin position="246"/>
        <end position="266"/>
    </location>
</feature>
<dbReference type="RefSeq" id="WP_282536030.1">
    <property type="nucleotide sequence ID" value="NZ_JASCIS010000015.1"/>
</dbReference>
<keyword evidence="4 5" id="KW-0472">Membrane</keyword>
<dbReference type="InterPro" id="IPR020846">
    <property type="entry name" value="MFS_dom"/>
</dbReference>
<comment type="subcellular location">
    <subcellularLocation>
        <location evidence="1">Cell membrane</location>
        <topology evidence="1">Multi-pass membrane protein</topology>
    </subcellularLocation>
</comment>
<proteinExistence type="predicted"/>
<feature type="transmembrane region" description="Helical" evidence="5">
    <location>
        <begin position="23"/>
        <end position="52"/>
    </location>
</feature>
<reference evidence="7 8" key="1">
    <citation type="submission" date="2023-05" db="EMBL/GenBank/DDBJ databases">
        <title>Draft genome sequence of Streptomyces sp. B-S-A12 isolated from a cave soil in Thailand.</title>
        <authorList>
            <person name="Chamroensaksri N."/>
            <person name="Muangham S."/>
        </authorList>
    </citation>
    <scope>NUCLEOTIDE SEQUENCE [LARGE SCALE GENOMIC DNA]</scope>
    <source>
        <strain evidence="7 8">B-S-A12</strain>
    </source>
</reference>
<gene>
    <name evidence="7" type="ORF">QIT00_16495</name>
</gene>
<feature type="transmembrane region" description="Helical" evidence="5">
    <location>
        <begin position="386"/>
        <end position="410"/>
    </location>
</feature>
<feature type="transmembrane region" description="Helical" evidence="5">
    <location>
        <begin position="64"/>
        <end position="84"/>
    </location>
</feature>
<feature type="transmembrane region" description="Helical" evidence="5">
    <location>
        <begin position="286"/>
        <end position="311"/>
    </location>
</feature>
<protein>
    <submittedName>
        <fullName evidence="7">MFS transporter</fullName>
    </submittedName>
</protein>
<comment type="caution">
    <text evidence="7">The sequence shown here is derived from an EMBL/GenBank/DDBJ whole genome shotgun (WGS) entry which is preliminary data.</text>
</comment>
<feature type="transmembrane region" description="Helical" evidence="5">
    <location>
        <begin position="355"/>
        <end position="374"/>
    </location>
</feature>